<accession>Q6ESR2</accession>
<dbReference type="Proteomes" id="UP000000763">
    <property type="component" value="Chromosome 2"/>
</dbReference>
<name>Q6ESR2_ORYSJ</name>
<proteinExistence type="predicted"/>
<reference evidence="2" key="2">
    <citation type="submission" date="2002-04" db="EMBL/GenBank/DDBJ databases">
        <title>Oryza sativa nipponbare(GA3) genomic DNA, chromosome 2, PAC clone:P0684A08.</title>
        <authorList>
            <person name="Sasaki T."/>
            <person name="Matsumoto T."/>
            <person name="Yamamoto K."/>
        </authorList>
    </citation>
    <scope>NUCLEOTIDE SEQUENCE</scope>
</reference>
<sequence length="180" mass="19931">MGGRQRQAAGEPVAPRRVSAIAWGGRLVPTWRCLGTGGRIGRGRRHVEPDGRVTEGEEAWAARPPLRSLCFEASTPTRRDTWLRASLTVLTWNGCEIKEDDVFQPLHLVYHDEPLASPRRGDSGEPADKLVGDIGSCPMCPRPTYGGSLDGRQGLRLLYQQEDTGARNRFSREAREGRIT</sequence>
<dbReference type="AlphaFoldDB" id="Q6ESR2"/>
<organism evidence="2 3">
    <name type="scientific">Oryza sativa subsp. japonica</name>
    <name type="common">Rice</name>
    <dbReference type="NCBI Taxonomy" id="39947"/>
    <lineage>
        <taxon>Eukaryota</taxon>
        <taxon>Viridiplantae</taxon>
        <taxon>Streptophyta</taxon>
        <taxon>Embryophyta</taxon>
        <taxon>Tracheophyta</taxon>
        <taxon>Spermatophyta</taxon>
        <taxon>Magnoliopsida</taxon>
        <taxon>Liliopsida</taxon>
        <taxon>Poales</taxon>
        <taxon>Poaceae</taxon>
        <taxon>BOP clade</taxon>
        <taxon>Oryzoideae</taxon>
        <taxon>Oryzeae</taxon>
        <taxon>Oryzinae</taxon>
        <taxon>Oryza</taxon>
        <taxon>Oryza sativa</taxon>
    </lineage>
</organism>
<protein>
    <submittedName>
        <fullName evidence="2">Uncharacterized protein</fullName>
    </submittedName>
</protein>
<evidence type="ECO:0000313" key="3">
    <source>
        <dbReference type="Proteomes" id="UP000000763"/>
    </source>
</evidence>
<reference evidence="1" key="1">
    <citation type="submission" date="2002-03" db="EMBL/GenBank/DDBJ databases">
        <title>Oryza sativa nipponbare(GA3) genomic DNA, chromosome 2, BAC clone:OJ1725_H08.</title>
        <authorList>
            <person name="Sasaki T."/>
            <person name="Matsumoto T."/>
            <person name="Yamamoto K."/>
        </authorList>
    </citation>
    <scope>NUCLEOTIDE SEQUENCE</scope>
</reference>
<gene>
    <name evidence="1" type="ORF">OJ1725_H08.24</name>
    <name evidence="2" type="ORF">P0684A08.10</name>
</gene>
<evidence type="ECO:0000313" key="1">
    <source>
        <dbReference type="EMBL" id="BAD28142.1"/>
    </source>
</evidence>
<evidence type="ECO:0000313" key="2">
    <source>
        <dbReference type="EMBL" id="BAD28308.1"/>
    </source>
</evidence>
<reference evidence="3" key="4">
    <citation type="journal article" date="2008" name="Nucleic Acids Res.">
        <title>The rice annotation project database (RAP-DB): 2008 update.</title>
        <authorList>
            <consortium name="The rice annotation project (RAP)"/>
        </authorList>
    </citation>
    <scope>GENOME REANNOTATION</scope>
    <source>
        <strain evidence="3">cv. Nipponbare</strain>
    </source>
</reference>
<dbReference type="EMBL" id="AP005055">
    <property type="protein sequence ID" value="BAD28308.1"/>
    <property type="molecule type" value="Genomic_DNA"/>
</dbReference>
<reference evidence="3" key="3">
    <citation type="journal article" date="2005" name="Nature">
        <title>The map-based sequence of the rice genome.</title>
        <authorList>
            <consortium name="International rice genome sequencing project (IRGSP)"/>
            <person name="Matsumoto T."/>
            <person name="Wu J."/>
            <person name="Kanamori H."/>
            <person name="Katayose Y."/>
            <person name="Fujisawa M."/>
            <person name="Namiki N."/>
            <person name="Mizuno H."/>
            <person name="Yamamoto K."/>
            <person name="Antonio B.A."/>
            <person name="Baba T."/>
            <person name="Sakata K."/>
            <person name="Nagamura Y."/>
            <person name="Aoki H."/>
            <person name="Arikawa K."/>
            <person name="Arita K."/>
            <person name="Bito T."/>
            <person name="Chiden Y."/>
            <person name="Fujitsuka N."/>
            <person name="Fukunaka R."/>
            <person name="Hamada M."/>
            <person name="Harada C."/>
            <person name="Hayashi A."/>
            <person name="Hijishita S."/>
            <person name="Honda M."/>
            <person name="Hosokawa S."/>
            <person name="Ichikawa Y."/>
            <person name="Idonuma A."/>
            <person name="Iijima M."/>
            <person name="Ikeda M."/>
            <person name="Ikeno M."/>
            <person name="Ito K."/>
            <person name="Ito S."/>
            <person name="Ito T."/>
            <person name="Ito Y."/>
            <person name="Ito Y."/>
            <person name="Iwabuchi A."/>
            <person name="Kamiya K."/>
            <person name="Karasawa W."/>
            <person name="Kurita K."/>
            <person name="Katagiri S."/>
            <person name="Kikuta A."/>
            <person name="Kobayashi H."/>
            <person name="Kobayashi N."/>
            <person name="Machita K."/>
            <person name="Maehara T."/>
            <person name="Masukawa M."/>
            <person name="Mizubayashi T."/>
            <person name="Mukai Y."/>
            <person name="Nagasaki H."/>
            <person name="Nagata Y."/>
            <person name="Naito S."/>
            <person name="Nakashima M."/>
            <person name="Nakama Y."/>
            <person name="Nakamichi Y."/>
            <person name="Nakamura M."/>
            <person name="Meguro A."/>
            <person name="Negishi M."/>
            <person name="Ohta I."/>
            <person name="Ohta T."/>
            <person name="Okamoto M."/>
            <person name="Ono N."/>
            <person name="Saji S."/>
            <person name="Sakaguchi M."/>
            <person name="Sakai K."/>
            <person name="Shibata M."/>
            <person name="Shimokawa T."/>
            <person name="Song J."/>
            <person name="Takazaki Y."/>
            <person name="Terasawa K."/>
            <person name="Tsugane M."/>
            <person name="Tsuji K."/>
            <person name="Ueda S."/>
            <person name="Waki K."/>
            <person name="Yamagata H."/>
            <person name="Yamamoto M."/>
            <person name="Yamamoto S."/>
            <person name="Yamane H."/>
            <person name="Yoshiki S."/>
            <person name="Yoshihara R."/>
            <person name="Yukawa K."/>
            <person name="Zhong H."/>
            <person name="Yano M."/>
            <person name="Yuan Q."/>
            <person name="Ouyang S."/>
            <person name="Liu J."/>
            <person name="Jones K.M."/>
            <person name="Gansberger K."/>
            <person name="Moffat K."/>
            <person name="Hill J."/>
            <person name="Bera J."/>
            <person name="Fadrosh D."/>
            <person name="Jin S."/>
            <person name="Johri S."/>
            <person name="Kim M."/>
            <person name="Overton L."/>
            <person name="Reardon M."/>
            <person name="Tsitrin T."/>
            <person name="Vuong H."/>
            <person name="Weaver B."/>
            <person name="Ciecko A."/>
            <person name="Tallon L."/>
            <person name="Jackson J."/>
            <person name="Pai G."/>
            <person name="Aken S.V."/>
            <person name="Utterback T."/>
            <person name="Reidmuller S."/>
            <person name="Feldblyum T."/>
            <person name="Hsiao J."/>
            <person name="Zismann V."/>
            <person name="Iobst S."/>
            <person name="de Vazeille A.R."/>
            <person name="Buell C.R."/>
            <person name="Ying K."/>
            <person name="Li Y."/>
            <person name="Lu T."/>
            <person name="Huang Y."/>
            <person name="Zhao Q."/>
            <person name="Feng Q."/>
            <person name="Zhang L."/>
            <person name="Zhu J."/>
            <person name="Weng Q."/>
            <person name="Mu J."/>
            <person name="Lu Y."/>
            <person name="Fan D."/>
            <person name="Liu Y."/>
            <person name="Guan J."/>
            <person name="Zhang Y."/>
            <person name="Yu S."/>
            <person name="Liu X."/>
            <person name="Zhang Y."/>
            <person name="Hong G."/>
            <person name="Han B."/>
            <person name="Choisne N."/>
            <person name="Demange N."/>
            <person name="Orjeda G."/>
            <person name="Samain S."/>
            <person name="Cattolico L."/>
            <person name="Pelletier E."/>
            <person name="Couloux A."/>
            <person name="Segurens B."/>
            <person name="Wincker P."/>
            <person name="D'Hont A."/>
            <person name="Scarpelli C."/>
            <person name="Weissenbach J."/>
            <person name="Salanoubat M."/>
            <person name="Quetier F."/>
            <person name="Yu Y."/>
            <person name="Kim H.R."/>
            <person name="Rambo T."/>
            <person name="Currie J."/>
            <person name="Collura K."/>
            <person name="Luo M."/>
            <person name="Yang T."/>
            <person name="Ammiraju J.S.S."/>
            <person name="Engler F."/>
            <person name="Soderlund C."/>
            <person name="Wing R.A."/>
            <person name="Palmer L.E."/>
            <person name="de la Bastide M."/>
            <person name="Spiegel L."/>
            <person name="Nascimento L."/>
            <person name="Zutavern T."/>
            <person name="O'Shaughnessy A."/>
            <person name="Dike S."/>
            <person name="Dedhia N."/>
            <person name="Preston R."/>
            <person name="Balija V."/>
            <person name="McCombie W.R."/>
            <person name="Chow T."/>
            <person name="Chen H."/>
            <person name="Chung M."/>
            <person name="Chen C."/>
            <person name="Shaw J."/>
            <person name="Wu H."/>
            <person name="Hsiao K."/>
            <person name="Chao Y."/>
            <person name="Chu M."/>
            <person name="Cheng C."/>
            <person name="Hour A."/>
            <person name="Lee P."/>
            <person name="Lin S."/>
            <person name="Lin Y."/>
            <person name="Liou J."/>
            <person name="Liu S."/>
            <person name="Hsing Y."/>
            <person name="Raghuvanshi S."/>
            <person name="Mohanty A."/>
            <person name="Bharti A.K."/>
            <person name="Gaur A."/>
            <person name="Gupta V."/>
            <person name="Kumar D."/>
            <person name="Ravi V."/>
            <person name="Vij S."/>
            <person name="Kapur A."/>
            <person name="Khurana P."/>
            <person name="Khurana P."/>
            <person name="Khurana J.P."/>
            <person name="Tyagi A.K."/>
            <person name="Gaikwad K."/>
            <person name="Singh A."/>
            <person name="Dalal V."/>
            <person name="Srivastava S."/>
            <person name="Dixit A."/>
            <person name="Pal A.K."/>
            <person name="Ghazi I.A."/>
            <person name="Yadav M."/>
            <person name="Pandit A."/>
            <person name="Bhargava A."/>
            <person name="Sureshbabu K."/>
            <person name="Batra K."/>
            <person name="Sharma T.R."/>
            <person name="Mohapatra T."/>
            <person name="Singh N.K."/>
            <person name="Messing J."/>
            <person name="Nelson A.B."/>
            <person name="Fuks G."/>
            <person name="Kavchok S."/>
            <person name="Keizer G."/>
            <person name="Linton E."/>
            <person name="Llaca V."/>
            <person name="Song R."/>
            <person name="Tanyolac B."/>
            <person name="Young S."/>
            <person name="Ho-Il K."/>
            <person name="Hahn J.H."/>
            <person name="Sangsakoo G."/>
            <person name="Vanavichit A."/>
            <person name="de Mattos Luiz.A.T."/>
            <person name="Zimmer P.D."/>
            <person name="Malone G."/>
            <person name="Dellagostin O."/>
            <person name="de Oliveira A.C."/>
            <person name="Bevan M."/>
            <person name="Bancroft I."/>
            <person name="Minx P."/>
            <person name="Cordum H."/>
            <person name="Wilson R."/>
            <person name="Cheng Z."/>
            <person name="Jin W."/>
            <person name="Jiang J."/>
            <person name="Leong S.A."/>
            <person name="Iwama H."/>
            <person name="Gojobori T."/>
            <person name="Itoh T."/>
            <person name="Niimura Y."/>
            <person name="Fujii Y."/>
            <person name="Habara T."/>
            <person name="Sakai H."/>
            <person name="Sato Y."/>
            <person name="Wilson G."/>
            <person name="Kumar K."/>
            <person name="McCouch S."/>
            <person name="Juretic N."/>
            <person name="Hoen D."/>
            <person name="Wright S."/>
            <person name="Bruskiewich R."/>
            <person name="Bureau T."/>
            <person name="Miyao A."/>
            <person name="Hirochika H."/>
            <person name="Nishikawa T."/>
            <person name="Kadowaki K."/>
            <person name="Sugiura M."/>
            <person name="Burr B."/>
            <person name="Sasaki T."/>
        </authorList>
    </citation>
    <scope>NUCLEOTIDE SEQUENCE [LARGE SCALE GENOMIC DNA]</scope>
    <source>
        <strain evidence="3">cv. Nipponbare</strain>
    </source>
</reference>
<dbReference type="EMBL" id="AP004858">
    <property type="protein sequence ID" value="BAD28142.1"/>
    <property type="molecule type" value="Genomic_DNA"/>
</dbReference>